<evidence type="ECO:0000313" key="5">
    <source>
        <dbReference type="Proteomes" id="UP000295506"/>
    </source>
</evidence>
<proteinExistence type="predicted"/>
<keyword evidence="1" id="KW-0472">Membrane</keyword>
<dbReference type="InterPro" id="IPR006747">
    <property type="entry name" value="DUF599"/>
</dbReference>
<dbReference type="EMBL" id="CP014206">
    <property type="protein sequence ID" value="AMK10925.1"/>
    <property type="molecule type" value="Genomic_DNA"/>
</dbReference>
<dbReference type="PANTHER" id="PTHR31881:SF6">
    <property type="entry name" value="OS09G0494600 PROTEIN"/>
    <property type="match status" value="1"/>
</dbReference>
<keyword evidence="4" id="KW-1185">Reference proteome</keyword>
<feature type="transmembrane region" description="Helical" evidence="1">
    <location>
        <begin position="118"/>
        <end position="140"/>
    </location>
</feature>
<sequence>MNQLIAPHLTDVICLLLSAGLFTFYHFFVRSKLKTDPTYSLYGATMLARTAWVVNVMEEKNDILAVQTLRNSTMAATFLASTAVLLAVGLLTLSGQADKLGQTWHALNLFGSRAESTLTLKLLVILANLFIAFFNFSFAIRLFSHVGFLINTPPEEGSYGASITFVAIQLNKAGGYFHMGMRAYYFLVPLIFWLFSPVFMVLATVTLVILVWRIEKTPKLDCSYLGAIYKNSCPLPNK</sequence>
<accession>A0A126QNC3</accession>
<evidence type="ECO:0000313" key="2">
    <source>
        <dbReference type="EMBL" id="AMK10925.1"/>
    </source>
</evidence>
<gene>
    <name evidence="2" type="ORF">AWY79_07280</name>
    <name evidence="3" type="ORF">EDC59_101322</name>
</gene>
<dbReference type="OrthoDB" id="5768130at2"/>
<protein>
    <submittedName>
        <fullName evidence="3">Membrane protein</fullName>
    </submittedName>
</protein>
<dbReference type="KEGG" id="dej:AWY79_07280"/>
<dbReference type="Proteomes" id="UP000055611">
    <property type="component" value="Chromosome"/>
</dbReference>
<evidence type="ECO:0000256" key="1">
    <source>
        <dbReference type="SAM" id="Phobius"/>
    </source>
</evidence>
<dbReference type="RefSeq" id="WP_066802023.1">
    <property type="nucleotide sequence ID" value="NZ_CP014206.1"/>
</dbReference>
<keyword evidence="1" id="KW-1133">Transmembrane helix</keyword>
<dbReference type="PANTHER" id="PTHR31881">
    <property type="match status" value="1"/>
</dbReference>
<keyword evidence="1" id="KW-0812">Transmembrane</keyword>
<dbReference type="Pfam" id="PF04654">
    <property type="entry name" value="DUF599"/>
    <property type="match status" value="1"/>
</dbReference>
<reference evidence="2 4" key="1">
    <citation type="journal article" date="2016" name="Front. Microbiol.">
        <title>Genome Sequence of the Piezophilic, Mesophilic Sulfate-Reducing Bacterium Desulfovibrio indicus J2T.</title>
        <authorList>
            <person name="Cao J."/>
            <person name="Maignien L."/>
            <person name="Shao Z."/>
            <person name="Alain K."/>
            <person name="Jebbar M."/>
        </authorList>
    </citation>
    <scope>NUCLEOTIDE SEQUENCE [LARGE SCALE GENOMIC DNA]</scope>
    <source>
        <strain evidence="2 4">J2</strain>
    </source>
</reference>
<feature type="transmembrane region" description="Helical" evidence="1">
    <location>
        <begin position="6"/>
        <end position="27"/>
    </location>
</feature>
<dbReference type="AlphaFoldDB" id="A0A126QNC3"/>
<feature type="transmembrane region" description="Helical" evidence="1">
    <location>
        <begin position="184"/>
        <end position="212"/>
    </location>
</feature>
<name>A0A126QNC3_9BACT</name>
<dbReference type="Proteomes" id="UP000295506">
    <property type="component" value="Unassembled WGS sequence"/>
</dbReference>
<reference evidence="3 5" key="2">
    <citation type="submission" date="2019-03" db="EMBL/GenBank/DDBJ databases">
        <title>Genomic Encyclopedia of Type Strains, Phase IV (KMG-IV): sequencing the most valuable type-strain genomes for metagenomic binning, comparative biology and taxonomic classification.</title>
        <authorList>
            <person name="Goeker M."/>
        </authorList>
    </citation>
    <scope>NUCLEOTIDE SEQUENCE [LARGE SCALE GENOMIC DNA]</scope>
    <source>
        <strain evidence="3 5">DSM 101483</strain>
    </source>
</reference>
<evidence type="ECO:0000313" key="4">
    <source>
        <dbReference type="Proteomes" id="UP000055611"/>
    </source>
</evidence>
<organism evidence="3 5">
    <name type="scientific">Pseudodesulfovibrio indicus</name>
    <dbReference type="NCBI Taxonomy" id="1716143"/>
    <lineage>
        <taxon>Bacteria</taxon>
        <taxon>Pseudomonadati</taxon>
        <taxon>Thermodesulfobacteriota</taxon>
        <taxon>Desulfovibrionia</taxon>
        <taxon>Desulfovibrionales</taxon>
        <taxon>Desulfovibrionaceae</taxon>
    </lineage>
</organism>
<dbReference type="EMBL" id="SOBK01000001">
    <property type="protein sequence ID" value="TDT91919.1"/>
    <property type="molecule type" value="Genomic_DNA"/>
</dbReference>
<feature type="transmembrane region" description="Helical" evidence="1">
    <location>
        <begin position="77"/>
        <end position="97"/>
    </location>
</feature>
<evidence type="ECO:0000313" key="3">
    <source>
        <dbReference type="EMBL" id="TDT91919.1"/>
    </source>
</evidence>